<gene>
    <name evidence="1" type="ORF">PSON_ATCC_30995.1.T0360348</name>
</gene>
<evidence type="ECO:0000313" key="2">
    <source>
        <dbReference type="Proteomes" id="UP000692954"/>
    </source>
</evidence>
<proteinExistence type="predicted"/>
<evidence type="ECO:0000313" key="1">
    <source>
        <dbReference type="EMBL" id="CAD8077826.1"/>
    </source>
</evidence>
<sequence>MGNKSEFAENVGTDLVLQDTYITKVNPQNFMDVKLPQQFSFNIHSMRLLCEEQMLKRLQQNSTVFCLYFTIIK</sequence>
<protein>
    <submittedName>
        <fullName evidence="1">Uncharacterized protein</fullName>
    </submittedName>
</protein>
<comment type="caution">
    <text evidence="1">The sequence shown here is derived from an EMBL/GenBank/DDBJ whole genome shotgun (WGS) entry which is preliminary data.</text>
</comment>
<accession>A0A8S1MLT1</accession>
<keyword evidence="2" id="KW-1185">Reference proteome</keyword>
<dbReference type="EMBL" id="CAJJDN010000036">
    <property type="protein sequence ID" value="CAD8077826.1"/>
    <property type="molecule type" value="Genomic_DNA"/>
</dbReference>
<dbReference type="AlphaFoldDB" id="A0A8S1MLT1"/>
<name>A0A8S1MLT1_9CILI</name>
<organism evidence="1 2">
    <name type="scientific">Paramecium sonneborni</name>
    <dbReference type="NCBI Taxonomy" id="65129"/>
    <lineage>
        <taxon>Eukaryota</taxon>
        <taxon>Sar</taxon>
        <taxon>Alveolata</taxon>
        <taxon>Ciliophora</taxon>
        <taxon>Intramacronucleata</taxon>
        <taxon>Oligohymenophorea</taxon>
        <taxon>Peniculida</taxon>
        <taxon>Parameciidae</taxon>
        <taxon>Paramecium</taxon>
    </lineage>
</organism>
<reference evidence="1" key="1">
    <citation type="submission" date="2021-01" db="EMBL/GenBank/DDBJ databases">
        <authorList>
            <consortium name="Genoscope - CEA"/>
            <person name="William W."/>
        </authorList>
    </citation>
    <scope>NUCLEOTIDE SEQUENCE</scope>
</reference>
<dbReference type="Proteomes" id="UP000692954">
    <property type="component" value="Unassembled WGS sequence"/>
</dbReference>